<dbReference type="Gene3D" id="3.20.20.80">
    <property type="entry name" value="Glycosidases"/>
    <property type="match status" value="1"/>
</dbReference>
<evidence type="ECO:0000313" key="5">
    <source>
        <dbReference type="Proteomes" id="UP001228044"/>
    </source>
</evidence>
<dbReference type="PANTHER" id="PTHR10357">
    <property type="entry name" value="ALPHA-AMYLASE FAMILY MEMBER"/>
    <property type="match status" value="1"/>
</dbReference>
<dbReference type="InterPro" id="IPR013780">
    <property type="entry name" value="Glyco_hydro_b"/>
</dbReference>
<comment type="caution">
    <text evidence="4">The sequence shown here is derived from an EMBL/GenBank/DDBJ whole genome shotgun (WGS) entry which is preliminary data.</text>
</comment>
<accession>A0ABT8DXG3</accession>
<evidence type="ECO:0000259" key="3">
    <source>
        <dbReference type="SMART" id="SM00642"/>
    </source>
</evidence>
<evidence type="ECO:0000313" key="4">
    <source>
        <dbReference type="EMBL" id="MDN3921949.1"/>
    </source>
</evidence>
<gene>
    <name evidence="4" type="ORF">QWJ38_16790</name>
</gene>
<dbReference type="Pfam" id="PF00128">
    <property type="entry name" value="Alpha-amylase"/>
    <property type="match status" value="1"/>
</dbReference>
<organism evidence="4 5">
    <name type="scientific">Roseateles violae</name>
    <dbReference type="NCBI Taxonomy" id="3058042"/>
    <lineage>
        <taxon>Bacteria</taxon>
        <taxon>Pseudomonadati</taxon>
        <taxon>Pseudomonadota</taxon>
        <taxon>Betaproteobacteria</taxon>
        <taxon>Burkholderiales</taxon>
        <taxon>Sphaerotilaceae</taxon>
        <taxon>Roseateles</taxon>
    </lineage>
</organism>
<proteinExistence type="inferred from homology"/>
<sequence length="520" mass="56809">MPSVSSQGLAAALLSLVGACHAAGPATSPSPLAPHWAQGTFIEIFVRGYQDSDGDGIGDLRGLTQRLDYLKELGVTGIWLMPITASADHDHGYATSDYRALEPAYGTLADLDELLRQAHARGIGVIADYVVNHAARSHTLFQLAERDRSSPWRDWFVWQDRAPAGWDIWGKNPWTTTAQGSFFATFGPHMPDFNLKNPAVVDYHFDSLRFWLDRGLDGFRLDAVPHLVENNAKDWNDQPESRRLAKRMQDLIKSYPQRHVVCEATANPKVYARPEVCGSAFAFGLEQQVIKAARGEAASVKAVAEYFKTAPPTMATMLSNHDIFAGERVWDQLKGNEARYKLAAATYLLQPGIPFIYYGEEIGMAGIAGLPGDEPLRAPMSWGTDIQGFTSADRPFRPLAPNAATHNAAAEAQDPASILNFYKAMLQLRKSRPSIARGSYPAAQAEGQTLVFQRLLGRERSLIAINYGAGEKTLTAAQLPTHAKLRALYPAPSTATPNADAAGRVSLTLPPLSVLVFDVQ</sequence>
<dbReference type="RefSeq" id="WP_290360250.1">
    <property type="nucleotide sequence ID" value="NZ_JAUHHC010000004.1"/>
</dbReference>
<protein>
    <submittedName>
        <fullName evidence="4">Alpha-amylase family glycosyl hydrolase</fullName>
    </submittedName>
</protein>
<dbReference type="SUPFAM" id="SSF51445">
    <property type="entry name" value="(Trans)glycosidases"/>
    <property type="match status" value="1"/>
</dbReference>
<evidence type="ECO:0000256" key="1">
    <source>
        <dbReference type="ARBA" id="ARBA00008061"/>
    </source>
</evidence>
<feature type="signal peptide" evidence="2">
    <location>
        <begin position="1"/>
        <end position="22"/>
    </location>
</feature>
<dbReference type="InterPro" id="IPR017853">
    <property type="entry name" value="GH"/>
</dbReference>
<dbReference type="InterPro" id="IPR045857">
    <property type="entry name" value="O16G_dom_2"/>
</dbReference>
<name>A0ABT8DXG3_9BURK</name>
<dbReference type="CDD" id="cd11316">
    <property type="entry name" value="AmyAc_bac2_AmyA"/>
    <property type="match status" value="1"/>
</dbReference>
<evidence type="ECO:0000256" key="2">
    <source>
        <dbReference type="SAM" id="SignalP"/>
    </source>
</evidence>
<dbReference type="Gene3D" id="3.90.400.10">
    <property type="entry name" value="Oligo-1,6-glucosidase, Domain 2"/>
    <property type="match status" value="1"/>
</dbReference>
<keyword evidence="4" id="KW-0378">Hydrolase</keyword>
<dbReference type="PANTHER" id="PTHR10357:SF179">
    <property type="entry name" value="NEUTRAL AND BASIC AMINO ACID TRANSPORT PROTEIN RBAT"/>
    <property type="match status" value="1"/>
</dbReference>
<reference evidence="4 5" key="1">
    <citation type="submission" date="2023-06" db="EMBL/GenBank/DDBJ databases">
        <title>Pelomonas sp. PFR6 16S ribosomal RNA gene Genome sequencing and assembly.</title>
        <authorList>
            <person name="Woo H."/>
        </authorList>
    </citation>
    <scope>NUCLEOTIDE SEQUENCE [LARGE SCALE GENOMIC DNA]</scope>
    <source>
        <strain evidence="4 5">PFR6</strain>
    </source>
</reference>
<dbReference type="InterPro" id="IPR006047">
    <property type="entry name" value="GH13_cat_dom"/>
</dbReference>
<dbReference type="Proteomes" id="UP001228044">
    <property type="component" value="Unassembled WGS sequence"/>
</dbReference>
<dbReference type="GO" id="GO:0016787">
    <property type="term" value="F:hydrolase activity"/>
    <property type="evidence" value="ECO:0007669"/>
    <property type="project" value="UniProtKB-KW"/>
</dbReference>
<keyword evidence="5" id="KW-1185">Reference proteome</keyword>
<feature type="domain" description="Glycosyl hydrolase family 13 catalytic" evidence="3">
    <location>
        <begin position="43"/>
        <end position="397"/>
    </location>
</feature>
<feature type="chain" id="PRO_5047374166" evidence="2">
    <location>
        <begin position="23"/>
        <end position="520"/>
    </location>
</feature>
<dbReference type="EMBL" id="JAUHHC010000004">
    <property type="protein sequence ID" value="MDN3921949.1"/>
    <property type="molecule type" value="Genomic_DNA"/>
</dbReference>
<comment type="similarity">
    <text evidence="1">Belongs to the glycosyl hydrolase 13 family.</text>
</comment>
<keyword evidence="2" id="KW-0732">Signal</keyword>
<dbReference type="SMART" id="SM00642">
    <property type="entry name" value="Aamy"/>
    <property type="match status" value="1"/>
</dbReference>
<dbReference type="Gene3D" id="2.60.40.1180">
    <property type="entry name" value="Golgi alpha-mannosidase II"/>
    <property type="match status" value="1"/>
</dbReference>